<proteinExistence type="inferred from homology"/>
<protein>
    <recommendedName>
        <fullName evidence="1">endopeptidase La</fullName>
        <ecNumber evidence="1">3.4.21.53</ecNumber>
    </recommendedName>
</protein>
<dbReference type="InterPro" id="IPR027065">
    <property type="entry name" value="Lon_Prtase"/>
</dbReference>
<reference evidence="3 4" key="1">
    <citation type="submission" date="2021-02" db="EMBL/GenBank/DDBJ databases">
        <authorList>
            <person name="Park J.-S."/>
        </authorList>
    </citation>
    <scope>NUCLEOTIDE SEQUENCE [LARGE SCALE GENOMIC DNA]</scope>
    <source>
        <strain evidence="3 4">188UL20-2</strain>
    </source>
</reference>
<comment type="similarity">
    <text evidence="1">Belongs to the peptidase S16 family.</text>
</comment>
<dbReference type="Pfam" id="PF05362">
    <property type="entry name" value="Lon_C"/>
    <property type="match status" value="1"/>
</dbReference>
<dbReference type="PRINTS" id="PR00830">
    <property type="entry name" value="ENDOLAPTASE"/>
</dbReference>
<name>A0ABS2HDY0_9VIBR</name>
<keyword evidence="1" id="KW-0720">Serine protease</keyword>
<evidence type="ECO:0000313" key="3">
    <source>
        <dbReference type="EMBL" id="MBM7035795.1"/>
    </source>
</evidence>
<dbReference type="RefSeq" id="WP_205157430.1">
    <property type="nucleotide sequence ID" value="NZ_JAFEUM010000002.1"/>
</dbReference>
<keyword evidence="1" id="KW-0645">Protease</keyword>
<dbReference type="SUPFAM" id="SSF54211">
    <property type="entry name" value="Ribosomal protein S5 domain 2-like"/>
    <property type="match status" value="1"/>
</dbReference>
<accession>A0ABS2HDY0</accession>
<feature type="active site" evidence="1">
    <location>
        <position position="407"/>
    </location>
</feature>
<dbReference type="EMBL" id="JAFEUM010000002">
    <property type="protein sequence ID" value="MBM7035795.1"/>
    <property type="molecule type" value="Genomic_DNA"/>
</dbReference>
<dbReference type="InterPro" id="IPR008269">
    <property type="entry name" value="Lon_proteolytic"/>
</dbReference>
<dbReference type="PANTHER" id="PTHR10046">
    <property type="entry name" value="ATP DEPENDENT LON PROTEASE FAMILY MEMBER"/>
    <property type="match status" value="1"/>
</dbReference>
<organism evidence="3 4">
    <name type="scientific">Vibrio ulleungensis</name>
    <dbReference type="NCBI Taxonomy" id="2807619"/>
    <lineage>
        <taxon>Bacteria</taxon>
        <taxon>Pseudomonadati</taxon>
        <taxon>Pseudomonadota</taxon>
        <taxon>Gammaproteobacteria</taxon>
        <taxon>Vibrionales</taxon>
        <taxon>Vibrionaceae</taxon>
        <taxon>Vibrio</taxon>
    </lineage>
</organism>
<dbReference type="InterPro" id="IPR014721">
    <property type="entry name" value="Ribsml_uS5_D2-typ_fold_subgr"/>
</dbReference>
<sequence length="552" mass="61125">MQSISWEKVTPSYLQLTPIIEDVSSIPHTSFEQLQPRFAAALSDFIELQRHCRLMWVCGLDNTRYRQLVTDAARRMVSSSHHNIDVITTESSSLAQLFGHYSVAENGEILNQSIGLLESHPESIIVLPIRTLMTEPGSWEKIKSLIMGEPVTKCHLHGPTLSARITYSTNAKLIFVGDRNQISDVEYHDSAALSSMTLFSEIELEIKLDQNNVAPYVGWLKHLAEPLHISLADSDAVTKVLTAGARACEEQHYTPLCPIWIERLLSESLLQSQSKAISASDIEAALAKRAYRESYLVNRALDDILDGQVVIKTKGSQIGQVNGLTVVDIPGHPVSYGEPARISCVVHFGDGDIADVERKADLGGNLHAKGMMIMQAYISSEMKLDEPLPFSASIVFEQSYSEVDGDSASLAEFCALSSALSQSPIKQHIAITGAMDQFGQVQAVGGLNEKIEGFFYVCHHQGLTGEQGVIMPSANLRHLALHKDVIEAIRAGRFHIWCVDNVDQALEILIGMPFKNAEQSVVNRIEDRIHQLDNPHPSQTVLQKFKQWLKMD</sequence>
<dbReference type="Proteomes" id="UP000809621">
    <property type="component" value="Unassembled WGS sequence"/>
</dbReference>
<comment type="catalytic activity">
    <reaction evidence="1">
        <text>Hydrolysis of proteins in presence of ATP.</text>
        <dbReference type="EC" id="3.4.21.53"/>
    </reaction>
</comment>
<gene>
    <name evidence="3" type="ORF">JQC93_05175</name>
</gene>
<dbReference type="EC" id="3.4.21.53" evidence="1"/>
<keyword evidence="1" id="KW-0378">Hydrolase</keyword>
<dbReference type="PROSITE" id="PS51786">
    <property type="entry name" value="LON_PROTEOLYTIC"/>
    <property type="match status" value="1"/>
</dbReference>
<evidence type="ECO:0000313" key="4">
    <source>
        <dbReference type="Proteomes" id="UP000809621"/>
    </source>
</evidence>
<feature type="active site" evidence="1">
    <location>
        <position position="450"/>
    </location>
</feature>
<feature type="domain" description="Lon proteolytic" evidence="2">
    <location>
        <begin position="315"/>
        <end position="512"/>
    </location>
</feature>
<evidence type="ECO:0000259" key="2">
    <source>
        <dbReference type="PROSITE" id="PS51786"/>
    </source>
</evidence>
<dbReference type="InterPro" id="IPR020568">
    <property type="entry name" value="Ribosomal_Su5_D2-typ_SF"/>
</dbReference>
<evidence type="ECO:0000256" key="1">
    <source>
        <dbReference type="PROSITE-ProRule" id="PRU01122"/>
    </source>
</evidence>
<comment type="caution">
    <text evidence="3">The sequence shown here is derived from an EMBL/GenBank/DDBJ whole genome shotgun (WGS) entry which is preliminary data.</text>
</comment>
<keyword evidence="4" id="KW-1185">Reference proteome</keyword>
<dbReference type="Gene3D" id="3.30.230.10">
    <property type="match status" value="1"/>
</dbReference>